<feature type="domain" description="Cupin type-2" evidence="2">
    <location>
        <begin position="35"/>
        <end position="102"/>
    </location>
</feature>
<keyword evidence="1" id="KW-0479">Metal-binding</keyword>
<evidence type="ECO:0000313" key="4">
    <source>
        <dbReference type="Proteomes" id="UP001164390"/>
    </source>
</evidence>
<dbReference type="RefSeq" id="WP_271635256.1">
    <property type="nucleotide sequence ID" value="NZ_CP094970.1"/>
</dbReference>
<dbReference type="InterPro" id="IPR014710">
    <property type="entry name" value="RmlC-like_jellyroll"/>
</dbReference>
<dbReference type="Proteomes" id="UP001164390">
    <property type="component" value="Chromosome"/>
</dbReference>
<dbReference type="InterPro" id="IPR013096">
    <property type="entry name" value="Cupin_2"/>
</dbReference>
<keyword evidence="4" id="KW-1185">Reference proteome</keyword>
<sequence>MAKPVDRSTAEHYVWGGVSDGWRLLDRDDLSVIEECVPPGGAEEWHVHAVARQFFVLLDGSAVVQTTTGDLPLRAGQGVEIAPGLAHRFTNPGAEDVRFLVISSPTTRGDRQPSAAPPLR</sequence>
<dbReference type="EMBL" id="CP094970">
    <property type="protein sequence ID" value="UYM06363.1"/>
    <property type="molecule type" value="Genomic_DNA"/>
</dbReference>
<protein>
    <submittedName>
        <fullName evidence="3">Cupin domain-containing protein</fullName>
    </submittedName>
</protein>
<dbReference type="InterPro" id="IPR051610">
    <property type="entry name" value="GPI/OXD"/>
</dbReference>
<accession>A0AA46TJN7</accession>
<evidence type="ECO:0000313" key="3">
    <source>
        <dbReference type="EMBL" id="UYM06363.1"/>
    </source>
</evidence>
<dbReference type="Pfam" id="PF07883">
    <property type="entry name" value="Cupin_2"/>
    <property type="match status" value="1"/>
</dbReference>
<dbReference type="GO" id="GO:0046872">
    <property type="term" value="F:metal ion binding"/>
    <property type="evidence" value="ECO:0007669"/>
    <property type="project" value="UniProtKB-KW"/>
</dbReference>
<dbReference type="Gene3D" id="2.60.120.10">
    <property type="entry name" value="Jelly Rolls"/>
    <property type="match status" value="1"/>
</dbReference>
<dbReference type="PANTHER" id="PTHR35848">
    <property type="entry name" value="OXALATE-BINDING PROTEIN"/>
    <property type="match status" value="1"/>
</dbReference>
<dbReference type="AlphaFoldDB" id="A0AA46TJN7"/>
<reference evidence="3" key="1">
    <citation type="submission" date="2022-01" db="EMBL/GenBank/DDBJ databases">
        <title>Nocardioidaceae gen. sp. A5X3R13.</title>
        <authorList>
            <person name="Lopez Marin M.A."/>
            <person name="Uhlik O."/>
        </authorList>
    </citation>
    <scope>NUCLEOTIDE SEQUENCE</scope>
    <source>
        <strain evidence="3">A5X3R13</strain>
    </source>
</reference>
<dbReference type="KEGG" id="sgrg:L0C25_04610"/>
<name>A0AA46TJN7_9ACTN</name>
<gene>
    <name evidence="3" type="ORF">L0C25_04610</name>
</gene>
<evidence type="ECO:0000259" key="2">
    <source>
        <dbReference type="Pfam" id="PF07883"/>
    </source>
</evidence>
<dbReference type="PANTHER" id="PTHR35848:SF9">
    <property type="entry name" value="SLL1358 PROTEIN"/>
    <property type="match status" value="1"/>
</dbReference>
<proteinExistence type="predicted"/>
<dbReference type="InterPro" id="IPR011051">
    <property type="entry name" value="RmlC_Cupin_sf"/>
</dbReference>
<dbReference type="SUPFAM" id="SSF51182">
    <property type="entry name" value="RmlC-like cupins"/>
    <property type="match status" value="1"/>
</dbReference>
<evidence type="ECO:0000256" key="1">
    <source>
        <dbReference type="ARBA" id="ARBA00022723"/>
    </source>
</evidence>
<organism evidence="3 4">
    <name type="scientific">Solicola gregarius</name>
    <dbReference type="NCBI Taxonomy" id="2908642"/>
    <lineage>
        <taxon>Bacteria</taxon>
        <taxon>Bacillati</taxon>
        <taxon>Actinomycetota</taxon>
        <taxon>Actinomycetes</taxon>
        <taxon>Propionibacteriales</taxon>
        <taxon>Nocardioidaceae</taxon>
        <taxon>Solicola</taxon>
    </lineage>
</organism>